<evidence type="ECO:0000256" key="4">
    <source>
        <dbReference type="ARBA" id="ARBA00022679"/>
    </source>
</evidence>
<dbReference type="InterPro" id="IPR004276">
    <property type="entry name" value="GlycoTrans_28_N"/>
</dbReference>
<dbReference type="CDD" id="cd03785">
    <property type="entry name" value="GT28_MurG"/>
    <property type="match status" value="1"/>
</dbReference>
<keyword evidence="1 10" id="KW-1003">Cell membrane</keyword>
<sequence length="364" mass="40764">MVKIKKIIFTGGGSAGHVTVNIALIPEFIRAGWVTEYIGSVDGIERQLITSNFNVKYHSISTGKLRRYLDWQNVKDPFKVVKGIFQAYQLIKKLKPNIVFSKGGFVSVPVVMGAWLNKIPVIIHESDLTPGLANKLASPFASLICTTFSETDSAFNNHKCHYVGPVLRDELTKGSAERGREFVGFSNTKKPVILIMGGSLGSRKINHVVRESLTQLTKRFRVIHLCGKGHLDSSISNPDYREYEYINEELPDLLAMCDFVISRAGSNSIFEFLSLKKPMILIPLTKEQSRGDQLLNAGSFESRGYCKVLLEEQLNPDSLIASVNELAEEKERYIRNMGSFERNDAVSLIFNLLNETAKNELNDD</sequence>
<feature type="binding site" evidence="10">
    <location>
        <position position="199"/>
    </location>
    <ligand>
        <name>UDP-N-acetyl-alpha-D-glucosamine</name>
        <dbReference type="ChEBI" id="CHEBI:57705"/>
    </ligand>
</feature>
<dbReference type="Pfam" id="PF03033">
    <property type="entry name" value="Glyco_transf_28"/>
    <property type="match status" value="1"/>
</dbReference>
<keyword evidence="6 10" id="KW-0573">Peptidoglycan synthesis</keyword>
<protein>
    <recommendedName>
        <fullName evidence="10">UDP-N-acetylglucosamine--N-acetylmuramyl-(pentapeptide) pyrophosphoryl-undecaprenol N-acetylglucosamine transferase</fullName>
        <ecNumber evidence="10">2.4.1.227</ecNumber>
    </recommendedName>
    <alternativeName>
        <fullName evidence="10">Undecaprenyl-PP-MurNAc-pentapeptide-UDPGlcNAc GlcNAc transferase</fullName>
    </alternativeName>
</protein>
<evidence type="ECO:0000313" key="13">
    <source>
        <dbReference type="EMBL" id="AHV96200.1"/>
    </source>
</evidence>
<keyword evidence="2 10" id="KW-0132">Cell division</keyword>
<comment type="subcellular location">
    <subcellularLocation>
        <location evidence="10">Cell membrane</location>
        <topology evidence="10">Peripheral membrane protein</topology>
        <orientation evidence="10">Cytoplasmic side</orientation>
    </subcellularLocation>
</comment>
<keyword evidence="3 10" id="KW-0328">Glycosyltransferase</keyword>
<dbReference type="UniPathway" id="UPA00219"/>
<dbReference type="GO" id="GO:0005886">
    <property type="term" value="C:plasma membrane"/>
    <property type="evidence" value="ECO:0007669"/>
    <property type="project" value="UniProtKB-SubCell"/>
</dbReference>
<dbReference type="GO" id="GO:0005975">
    <property type="term" value="P:carbohydrate metabolic process"/>
    <property type="evidence" value="ECO:0007669"/>
    <property type="project" value="InterPro"/>
</dbReference>
<keyword evidence="9 10" id="KW-0961">Cell wall biogenesis/degradation</keyword>
<evidence type="ECO:0000259" key="12">
    <source>
        <dbReference type="Pfam" id="PF04101"/>
    </source>
</evidence>
<keyword evidence="4 10" id="KW-0808">Transferase</keyword>
<dbReference type="eggNOG" id="COG0707">
    <property type="taxonomic scope" value="Bacteria"/>
</dbReference>
<comment type="catalytic activity">
    <reaction evidence="10">
        <text>di-trans,octa-cis-undecaprenyl diphospho-N-acetyl-alpha-D-muramoyl-L-alanyl-D-glutamyl-meso-2,6-diaminopimeloyl-D-alanyl-D-alanine + UDP-N-acetyl-alpha-D-glucosamine = di-trans,octa-cis-undecaprenyl diphospho-[N-acetyl-alpha-D-glucosaminyl-(1-&gt;4)]-N-acetyl-alpha-D-muramoyl-L-alanyl-D-glutamyl-meso-2,6-diaminopimeloyl-D-alanyl-D-alanine + UDP + H(+)</text>
        <dbReference type="Rhea" id="RHEA:31227"/>
        <dbReference type="ChEBI" id="CHEBI:15378"/>
        <dbReference type="ChEBI" id="CHEBI:57705"/>
        <dbReference type="ChEBI" id="CHEBI:58223"/>
        <dbReference type="ChEBI" id="CHEBI:61387"/>
        <dbReference type="ChEBI" id="CHEBI:61388"/>
        <dbReference type="EC" id="2.4.1.227"/>
    </reaction>
</comment>
<dbReference type="PATRIC" id="fig|1268072.3.peg.1313"/>
<dbReference type="HOGENOM" id="CLU_037404_0_0_9"/>
<dbReference type="GO" id="GO:0009252">
    <property type="term" value="P:peptidoglycan biosynthetic process"/>
    <property type="evidence" value="ECO:0007669"/>
    <property type="project" value="UniProtKB-UniRule"/>
</dbReference>
<dbReference type="Pfam" id="PF04101">
    <property type="entry name" value="Glyco_tran_28_C"/>
    <property type="match status" value="1"/>
</dbReference>
<feature type="domain" description="Glycosyl transferase family 28 C-terminal" evidence="12">
    <location>
        <begin position="192"/>
        <end position="339"/>
    </location>
</feature>
<comment type="similarity">
    <text evidence="10">Belongs to the glycosyltransferase 28 family. MurG subfamily.</text>
</comment>
<dbReference type="HAMAP" id="MF_00033">
    <property type="entry name" value="MurG"/>
    <property type="match status" value="1"/>
</dbReference>
<organism evidence="13 14">
    <name type="scientific">Paenibacillus sabinae T27</name>
    <dbReference type="NCBI Taxonomy" id="1268072"/>
    <lineage>
        <taxon>Bacteria</taxon>
        <taxon>Bacillati</taxon>
        <taxon>Bacillota</taxon>
        <taxon>Bacilli</taxon>
        <taxon>Bacillales</taxon>
        <taxon>Paenibacillaceae</taxon>
        <taxon>Paenibacillus</taxon>
    </lineage>
</organism>
<gene>
    <name evidence="10" type="primary">murG</name>
    <name evidence="13" type="ORF">PSAB_06330</name>
</gene>
<dbReference type="Gene3D" id="3.40.50.2000">
    <property type="entry name" value="Glycogen Phosphorylase B"/>
    <property type="match status" value="2"/>
</dbReference>
<evidence type="ECO:0000313" key="14">
    <source>
        <dbReference type="Proteomes" id="UP000019772"/>
    </source>
</evidence>
<evidence type="ECO:0000256" key="2">
    <source>
        <dbReference type="ARBA" id="ARBA00022618"/>
    </source>
</evidence>
<keyword evidence="8 10" id="KW-0131">Cell cycle</keyword>
<keyword evidence="7 10" id="KW-0472">Membrane</keyword>
<reference evidence="13 14" key="1">
    <citation type="journal article" date="2014" name="PLoS Genet.">
        <title>Comparative Genomic Analysis of N2-Fixing and Non-N2-Fixing Paenibacillus spp.: Organization, Evolution and Expression of the Nitrogen Fixation Genes.</title>
        <authorList>
            <person name="Xie J.B."/>
            <person name="Du Z."/>
            <person name="Bai L."/>
            <person name="Tian C."/>
            <person name="Zhang Y."/>
            <person name="Xie J.Y."/>
            <person name="Wang T."/>
            <person name="Liu X."/>
            <person name="Chen X."/>
            <person name="Cheng Q."/>
            <person name="Chen S."/>
            <person name="Li J."/>
        </authorList>
    </citation>
    <scope>NUCLEOTIDE SEQUENCE [LARGE SCALE GENOMIC DNA]</scope>
    <source>
        <strain evidence="13 14">T27</strain>
    </source>
</reference>
<evidence type="ECO:0000256" key="6">
    <source>
        <dbReference type="ARBA" id="ARBA00022984"/>
    </source>
</evidence>
<dbReference type="EMBL" id="CP004078">
    <property type="protein sequence ID" value="AHV96200.1"/>
    <property type="molecule type" value="Genomic_DNA"/>
</dbReference>
<dbReference type="SUPFAM" id="SSF53756">
    <property type="entry name" value="UDP-Glycosyltransferase/glycogen phosphorylase"/>
    <property type="match status" value="1"/>
</dbReference>
<accession>X4ZHJ6</accession>
<feature type="binding site" evidence="10">
    <location>
        <begin position="14"/>
        <end position="16"/>
    </location>
    <ligand>
        <name>UDP-N-acetyl-alpha-D-glucosamine</name>
        <dbReference type="ChEBI" id="CHEBI:57705"/>
    </ligand>
</feature>
<evidence type="ECO:0000256" key="8">
    <source>
        <dbReference type="ARBA" id="ARBA00023306"/>
    </source>
</evidence>
<keyword evidence="5 10" id="KW-0133">Cell shape</keyword>
<dbReference type="GO" id="GO:0008360">
    <property type="term" value="P:regulation of cell shape"/>
    <property type="evidence" value="ECO:0007669"/>
    <property type="project" value="UniProtKB-KW"/>
</dbReference>
<keyword evidence="14" id="KW-1185">Reference proteome</keyword>
<evidence type="ECO:0000259" key="11">
    <source>
        <dbReference type="Pfam" id="PF03033"/>
    </source>
</evidence>
<name>X4ZHJ6_9BACL</name>
<dbReference type="NCBIfam" id="NF009102">
    <property type="entry name" value="PRK12446.1"/>
    <property type="match status" value="1"/>
</dbReference>
<feature type="binding site" evidence="10">
    <location>
        <position position="168"/>
    </location>
    <ligand>
        <name>UDP-N-acetyl-alpha-D-glucosamine</name>
        <dbReference type="ChEBI" id="CHEBI:57705"/>
    </ligand>
</feature>
<evidence type="ECO:0000256" key="1">
    <source>
        <dbReference type="ARBA" id="ARBA00022475"/>
    </source>
</evidence>
<feature type="domain" description="Glycosyltransferase family 28 N-terminal" evidence="11">
    <location>
        <begin position="7"/>
        <end position="142"/>
    </location>
</feature>
<evidence type="ECO:0000256" key="7">
    <source>
        <dbReference type="ARBA" id="ARBA00023136"/>
    </source>
</evidence>
<comment type="pathway">
    <text evidence="10">Cell wall biogenesis; peptidoglycan biosynthesis.</text>
</comment>
<dbReference type="GO" id="GO:0071555">
    <property type="term" value="P:cell wall organization"/>
    <property type="evidence" value="ECO:0007669"/>
    <property type="project" value="UniProtKB-KW"/>
</dbReference>
<dbReference type="InterPro" id="IPR006009">
    <property type="entry name" value="GlcNAc_MurG"/>
</dbReference>
<dbReference type="AlphaFoldDB" id="X4ZHJ6"/>
<proteinExistence type="inferred from homology"/>
<dbReference type="KEGG" id="psab:PSAB_06330"/>
<dbReference type="EC" id="2.4.1.227" evidence="10"/>
<evidence type="ECO:0000256" key="9">
    <source>
        <dbReference type="ARBA" id="ARBA00023316"/>
    </source>
</evidence>
<feature type="binding site" evidence="10">
    <location>
        <position position="293"/>
    </location>
    <ligand>
        <name>UDP-N-acetyl-alpha-D-glucosamine</name>
        <dbReference type="ChEBI" id="CHEBI:57705"/>
    </ligand>
</feature>
<dbReference type="GO" id="GO:0051301">
    <property type="term" value="P:cell division"/>
    <property type="evidence" value="ECO:0007669"/>
    <property type="project" value="UniProtKB-KW"/>
</dbReference>
<comment type="function">
    <text evidence="10">Cell wall formation. Catalyzes the transfer of a GlcNAc subunit on undecaprenyl-pyrophosphoryl-MurNAc-pentapeptide (lipid intermediate I) to form undecaprenyl-pyrophosphoryl-MurNAc-(pentapeptide)GlcNAc (lipid intermediate II).</text>
</comment>
<evidence type="ECO:0000256" key="10">
    <source>
        <dbReference type="HAMAP-Rule" id="MF_00033"/>
    </source>
</evidence>
<dbReference type="GO" id="GO:0050511">
    <property type="term" value="F:undecaprenyldiphospho-muramoylpentapeptide beta-N-acetylglucosaminyltransferase activity"/>
    <property type="evidence" value="ECO:0007669"/>
    <property type="project" value="UniProtKB-UniRule"/>
</dbReference>
<dbReference type="PANTHER" id="PTHR21015:SF27">
    <property type="entry name" value="UDP-N-ACETYLGLUCOSAMINE--N-ACETYLMURAMYL-(PENTAPEPTIDE) PYROPHOSPHORYL-UNDECAPRENOL N-ACETYLGLUCOSAMINE TRANSFERASE"/>
    <property type="match status" value="1"/>
</dbReference>
<dbReference type="Proteomes" id="UP000019772">
    <property type="component" value="Chromosome"/>
</dbReference>
<dbReference type="GO" id="GO:0051991">
    <property type="term" value="F:UDP-N-acetyl-D-glucosamine:N-acetylmuramoyl-L-alanyl-D-glutamyl-meso-2,6-diaminopimelyl-D-alanyl-D-alanine-diphosphoundecaprenol 4-beta-N-acetylglucosaminlytransferase activity"/>
    <property type="evidence" value="ECO:0007669"/>
    <property type="project" value="RHEA"/>
</dbReference>
<dbReference type="InterPro" id="IPR007235">
    <property type="entry name" value="Glyco_trans_28_C"/>
</dbReference>
<dbReference type="STRING" id="1268072.PSAB_06330"/>
<comment type="caution">
    <text evidence="10">Lacks conserved residue(s) required for the propagation of feature annotation.</text>
</comment>
<evidence type="ECO:0000256" key="3">
    <source>
        <dbReference type="ARBA" id="ARBA00022676"/>
    </source>
</evidence>
<evidence type="ECO:0000256" key="5">
    <source>
        <dbReference type="ARBA" id="ARBA00022960"/>
    </source>
</evidence>
<dbReference type="PANTHER" id="PTHR21015">
    <property type="entry name" value="UDP-N-ACETYLGLUCOSAMINE--N-ACETYLMURAMYL-(PENTAPEPTIDE) PYROPHOSPHORYL-UNDECAPRENOL N-ACETYLGLUCOSAMINE TRANSFERASE 1"/>
    <property type="match status" value="1"/>
</dbReference>